<name>Q4UA59_THEAN</name>
<reference evidence="1 2" key="1">
    <citation type="journal article" date="2005" name="Science">
        <title>Genome of the host-cell transforming parasite Theileria annulata compared with T. parva.</title>
        <authorList>
            <person name="Pain A."/>
            <person name="Renauld H."/>
            <person name="Berriman M."/>
            <person name="Murphy L."/>
            <person name="Yeats C.A."/>
            <person name="Weir W."/>
            <person name="Kerhornou A."/>
            <person name="Aslett M."/>
            <person name="Bishop R."/>
            <person name="Bouchier C."/>
            <person name="Cochet M."/>
            <person name="Coulson R.M.R."/>
            <person name="Cronin A."/>
            <person name="de Villiers E.P."/>
            <person name="Fraser A."/>
            <person name="Fosker N."/>
            <person name="Gardner M."/>
            <person name="Goble A."/>
            <person name="Griffiths-Jones S."/>
            <person name="Harris D.E."/>
            <person name="Katzer F."/>
            <person name="Larke N."/>
            <person name="Lord A."/>
            <person name="Maser P."/>
            <person name="McKellar S."/>
            <person name="Mooney P."/>
            <person name="Morton F."/>
            <person name="Nene V."/>
            <person name="O'Neil S."/>
            <person name="Price C."/>
            <person name="Quail M.A."/>
            <person name="Rabbinowitsch E."/>
            <person name="Rawlings N.D."/>
            <person name="Rutter S."/>
            <person name="Saunders D."/>
            <person name="Seeger K."/>
            <person name="Shah T."/>
            <person name="Squares R."/>
            <person name="Squares S."/>
            <person name="Tivey A."/>
            <person name="Walker A.R."/>
            <person name="Woodward J."/>
            <person name="Dobbelaere D.A.E."/>
            <person name="Langsley G."/>
            <person name="Rajandream M.A."/>
            <person name="McKeever D."/>
            <person name="Shiels B."/>
            <person name="Tait A."/>
            <person name="Barrell B.G."/>
            <person name="Hall N."/>
        </authorList>
    </citation>
    <scope>NUCLEOTIDE SEQUENCE [LARGE SCALE GENOMIC DNA]</scope>
    <source>
        <strain evidence="2">Ankara</strain>
    </source>
</reference>
<organism evidence="1 2">
    <name type="scientific">Theileria annulata</name>
    <dbReference type="NCBI Taxonomy" id="5874"/>
    <lineage>
        <taxon>Eukaryota</taxon>
        <taxon>Sar</taxon>
        <taxon>Alveolata</taxon>
        <taxon>Apicomplexa</taxon>
        <taxon>Aconoidasida</taxon>
        <taxon>Piroplasmida</taxon>
        <taxon>Theileriidae</taxon>
        <taxon>Theileria</taxon>
    </lineage>
</organism>
<dbReference type="OMA" id="QWILTTH"/>
<dbReference type="Proteomes" id="UP000001950">
    <property type="component" value="Chromosome 4"/>
</dbReference>
<accession>Q4UA59</accession>
<protein>
    <submittedName>
        <fullName evidence="1">SfiI-subtelomeric related protein family member, putative</fullName>
    </submittedName>
</protein>
<keyword evidence="2" id="KW-1185">Reference proteome</keyword>
<dbReference type="AlphaFoldDB" id="Q4UA59"/>
<evidence type="ECO:0000313" key="2">
    <source>
        <dbReference type="Proteomes" id="UP000001950"/>
    </source>
</evidence>
<dbReference type="eggNOG" id="ENOG502TN1S">
    <property type="taxonomic scope" value="Eukaryota"/>
</dbReference>
<dbReference type="InParanoid" id="Q4UA59"/>
<dbReference type="InterPro" id="IPR007480">
    <property type="entry name" value="DUF529"/>
</dbReference>
<dbReference type="Pfam" id="PF04385">
    <property type="entry name" value="FAINT"/>
    <property type="match status" value="3"/>
</dbReference>
<dbReference type="KEGG" id="tan:TA07435"/>
<dbReference type="GeneID" id="3863094"/>
<gene>
    <name evidence="1" type="ORF">TA07435</name>
</gene>
<proteinExistence type="predicted"/>
<dbReference type="EMBL" id="CR940353">
    <property type="protein sequence ID" value="CAI76294.1"/>
    <property type="molecule type" value="Genomic_DNA"/>
</dbReference>
<dbReference type="VEuPathDB" id="PiroplasmaDB:TA07435"/>
<dbReference type="RefSeq" id="XP_952918.1">
    <property type="nucleotide sequence ID" value="XM_947825.1"/>
</dbReference>
<evidence type="ECO:0000313" key="1">
    <source>
        <dbReference type="EMBL" id="CAI76294.1"/>
    </source>
</evidence>
<sequence length="529" mass="61821">MFPQVVQAPYPKYLAILRNGKPYVIRKNSLSEPWYNITHLRYDIEKLLFTDSNNKDYNYLQCSVELYELILVIEFGFNCKKVWFDSKLCWTLTNSQEYPKFLGLHLRTNQIFLMFSKLRLELLDVENPKVEEGEIEGNMSGKRPGQLDWVRNNKYTKMSNSTNPFRPMIDPTKLVDTNPFSKYVRRRLIREAELKPVEEPSQSCPKQHQATLENDNEVDKVTKIDVIGKSYKNIVKLFHENTSNVIECNGYNLTVHGDNYSYKLNESASSDNLNSTSTSFRKENPKKLPPKSIVYYKKEKNVVLETRTKFIMYNLEDPDLTPINYKLPEIKLLSQDNEGNIIPLSSNEYSVQLSLYMAVKFIYTFADEAVCTQVEYGRRIFWKSKPGQNKPLYIVCSYWTRRIQIIFQDKIVLTDLKNPNSIPSSLKIPPEISLYKTNEQGKTVRLNCRDYRVELNPCKKLRYVVNEEVNCTELRHKGRVVWKYKEGPIPLSFVYSSILKTISVAYKTGTRSYQLELGQWVPTETTNTN</sequence>